<proteinExistence type="predicted"/>
<comment type="caution">
    <text evidence="1">The sequence shown here is derived from an EMBL/GenBank/DDBJ whole genome shotgun (WGS) entry which is preliminary data.</text>
</comment>
<protein>
    <submittedName>
        <fullName evidence="1">Uncharacterized protein</fullName>
    </submittedName>
</protein>
<evidence type="ECO:0000313" key="1">
    <source>
        <dbReference type="EMBL" id="ORC89271.1"/>
    </source>
</evidence>
<dbReference type="AlphaFoldDB" id="A0A1X0NXD8"/>
<dbReference type="Proteomes" id="UP000192257">
    <property type="component" value="Unassembled WGS sequence"/>
</dbReference>
<dbReference type="GeneID" id="39985271"/>
<gene>
    <name evidence="1" type="ORF">TM35_000132750</name>
</gene>
<keyword evidence="2" id="KW-1185">Reference proteome</keyword>
<organism evidence="1 2">
    <name type="scientific">Trypanosoma theileri</name>
    <dbReference type="NCBI Taxonomy" id="67003"/>
    <lineage>
        <taxon>Eukaryota</taxon>
        <taxon>Discoba</taxon>
        <taxon>Euglenozoa</taxon>
        <taxon>Kinetoplastea</taxon>
        <taxon>Metakinetoplastina</taxon>
        <taxon>Trypanosomatida</taxon>
        <taxon>Trypanosomatidae</taxon>
        <taxon>Trypanosoma</taxon>
    </lineage>
</organism>
<accession>A0A1X0NXD8</accession>
<reference evidence="1 2" key="1">
    <citation type="submission" date="2017-03" db="EMBL/GenBank/DDBJ databases">
        <title>An alternative strategy for trypanosome survival in the mammalian bloodstream revealed through genome and transcriptome analysis of the ubiquitous bovine parasite Trypanosoma (Megatrypanum) theileri.</title>
        <authorList>
            <person name="Kelly S."/>
            <person name="Ivens A."/>
            <person name="Mott A."/>
            <person name="O'Neill E."/>
            <person name="Emms D."/>
            <person name="Macleod O."/>
            <person name="Voorheis P."/>
            <person name="Matthews J."/>
            <person name="Matthews K."/>
            <person name="Carrington M."/>
        </authorList>
    </citation>
    <scope>NUCLEOTIDE SEQUENCE [LARGE SCALE GENOMIC DNA]</scope>
    <source>
        <strain evidence="1">Edinburgh</strain>
    </source>
</reference>
<name>A0A1X0NXD8_9TRYP</name>
<evidence type="ECO:0000313" key="2">
    <source>
        <dbReference type="Proteomes" id="UP000192257"/>
    </source>
</evidence>
<dbReference type="PANTHER" id="PTHR40743">
    <property type="entry name" value="NUCLEOTIDE-DIPHOSPHO-SUGAR TRANSFERASE CONTAINING PROTEIN"/>
    <property type="match status" value="1"/>
</dbReference>
<dbReference type="VEuPathDB" id="TriTrypDB:TM35_000132750"/>
<dbReference type="OrthoDB" id="79426at2759"/>
<dbReference type="RefSeq" id="XP_028883337.1">
    <property type="nucleotide sequence ID" value="XM_029025491.1"/>
</dbReference>
<dbReference type="PANTHER" id="PTHR40743:SF1">
    <property type="entry name" value="POSSIBLE GLYCOSYLTRANSFERASE"/>
    <property type="match status" value="1"/>
</dbReference>
<dbReference type="EMBL" id="NBCO01000013">
    <property type="protein sequence ID" value="ORC89271.1"/>
    <property type="molecule type" value="Genomic_DNA"/>
</dbReference>
<sequence>MNIVTSYFLVKRVAGSMFIGEASLRHRTVRQQEYLECIRRNAEHREVESLHILIEGQQAYDHFRDHVMQNNNFFPSPTLRRKIIPVLWPEKQPTYADMFQHANRLLRGKLTMICNADVYLSLDGASVSSLQPLFTSLHTSHRVALALTRYESEKRWDAPLIYDYRGSHDAFILSPPLPHSFIESVQHPQNCYKAENVVLHELQRHGYKVVNPCLSFMLIHKHEAELRQWLPPVDEERYAKAPPCTIKEAIDMIKKKKLGK</sequence>